<keyword evidence="1" id="KW-1133">Transmembrane helix</keyword>
<keyword evidence="3" id="KW-1185">Reference proteome</keyword>
<evidence type="ECO:0000313" key="2">
    <source>
        <dbReference type="EMBL" id="GIF05005.1"/>
    </source>
</evidence>
<organism evidence="2 3">
    <name type="scientific">Actinoplanes siamensis</name>
    <dbReference type="NCBI Taxonomy" id="1223317"/>
    <lineage>
        <taxon>Bacteria</taxon>
        <taxon>Bacillati</taxon>
        <taxon>Actinomycetota</taxon>
        <taxon>Actinomycetes</taxon>
        <taxon>Micromonosporales</taxon>
        <taxon>Micromonosporaceae</taxon>
        <taxon>Actinoplanes</taxon>
    </lineage>
</organism>
<evidence type="ECO:0000256" key="1">
    <source>
        <dbReference type="SAM" id="Phobius"/>
    </source>
</evidence>
<dbReference type="AlphaFoldDB" id="A0A919TKB0"/>
<protein>
    <submittedName>
        <fullName evidence="2">Uncharacterized protein</fullName>
    </submittedName>
</protein>
<keyword evidence="1" id="KW-0472">Membrane</keyword>
<comment type="caution">
    <text evidence="2">The sequence shown here is derived from an EMBL/GenBank/DDBJ whole genome shotgun (WGS) entry which is preliminary data.</text>
</comment>
<dbReference type="Proteomes" id="UP000629619">
    <property type="component" value="Unassembled WGS sequence"/>
</dbReference>
<feature type="transmembrane region" description="Helical" evidence="1">
    <location>
        <begin position="28"/>
        <end position="48"/>
    </location>
</feature>
<name>A0A919TKB0_9ACTN</name>
<gene>
    <name evidence="2" type="ORF">Asi03nite_25430</name>
</gene>
<proteinExistence type="predicted"/>
<reference evidence="2" key="1">
    <citation type="submission" date="2021-01" db="EMBL/GenBank/DDBJ databases">
        <title>Whole genome shotgun sequence of Actinoplanes siamensis NBRC 109076.</title>
        <authorList>
            <person name="Komaki H."/>
            <person name="Tamura T."/>
        </authorList>
    </citation>
    <scope>NUCLEOTIDE SEQUENCE</scope>
    <source>
        <strain evidence="2">NBRC 109076</strain>
    </source>
</reference>
<dbReference type="EMBL" id="BOMW01000023">
    <property type="protein sequence ID" value="GIF05005.1"/>
    <property type="molecule type" value="Genomic_DNA"/>
</dbReference>
<accession>A0A919TKB0</accession>
<evidence type="ECO:0000313" key="3">
    <source>
        <dbReference type="Proteomes" id="UP000629619"/>
    </source>
</evidence>
<keyword evidence="1" id="KW-0812">Transmembrane</keyword>
<sequence>MLLGAYWVGTFLGTVANGIQILTANRPTTEGLVIAAFIILAAALPLAYQIGRRSGGAAVPSGEFLIRVREAEHARRVLDGTLGAYRPYRDDWKIVFDIGEQGDGDDIEEIHKTRPHFAKRVYWCQFEALNRGRDHELGWDDIDLHVTRPPASSGDPQQAGVVKLHSKSVPRALITFAPPHAEVTWTAKYRSPGYWDPIRQSGHVQYFEWLPPLVGLDEDGRRRSPVGSAAFVFRVPSSLGVLVAPRDLPAGVTFKEKPNGLTQIREYEFSVHAEAIAKAVEPIGWSLRLQRSSTE</sequence>